<dbReference type="InterPro" id="IPR001962">
    <property type="entry name" value="Asn_synthase"/>
</dbReference>
<evidence type="ECO:0000256" key="4">
    <source>
        <dbReference type="ARBA" id="ARBA00022741"/>
    </source>
</evidence>
<evidence type="ECO:0000256" key="6">
    <source>
        <dbReference type="ARBA" id="ARBA00022962"/>
    </source>
</evidence>
<dbReference type="InterPro" id="IPR033738">
    <property type="entry name" value="AsnB_N"/>
</dbReference>
<dbReference type="RefSeq" id="WP_207337528.1">
    <property type="nucleotide sequence ID" value="NZ_JAFMYU010000020.1"/>
</dbReference>
<dbReference type="PANTHER" id="PTHR43284:SF1">
    <property type="entry name" value="ASPARAGINE SYNTHETASE"/>
    <property type="match status" value="1"/>
</dbReference>
<dbReference type="InterPro" id="IPR006426">
    <property type="entry name" value="Asn_synth_AEB"/>
</dbReference>
<sequence length="619" mass="69627">MCGIAGLITRHDTIADPALVGLMTHQLSHRGPDAGGSWAEGNVALGHRRLSIIDLTDGANQPLFSPDGRYAITFNGEIYNYWAVRQQLTGYNFQTNSDTEVILAAYERWGAACVHQFNGMFAFAIWDRHTKELFAARDRLGKKPFYYYHDQHQFVFASEVRALLRTGLVPRRLNTAMLPQYLMYQTVSAPNTLVAGVGQLQAGHTALFVDHCWTETRYWNLMAPPPADPALLQNGAATQRQVRSLLQASVTRRMVSDVPLGAFLSGGIDSSAVVALMAEQTEQPVNTFTVTFQEAAFDESEHARQMAKRFNTRHTELPLSARELLAELPTILASMDQPSGDGPNTYMVSKLTRAAGITVALSGLGGDEVFAGYSTFGRYARLQKLGWLWHLPRPVRQAVLKRFSPGTNQQKLADLTNLHSLNTTDLFPLFRQSTSARAAQQLLGTNRLANPYPAMFSRQQAEIGHLHSMSQLTISELLTYTEPLLLRDADQMSMAHALELRVPMLDYELIEFMLRVPDRYKTTKAPKQLLVESIHPLLPGELLKRPKMGFSFPWSQWMRTELGSFCAERIESLSQRNLFDKTALLAYHQRFMTCDPATSWNHIWLLVVLEDWLITNQVE</sequence>
<dbReference type="GO" id="GO:0005524">
    <property type="term" value="F:ATP binding"/>
    <property type="evidence" value="ECO:0007669"/>
    <property type="project" value="UniProtKB-KW"/>
</dbReference>
<reference evidence="11 12" key="1">
    <citation type="submission" date="2021-03" db="EMBL/GenBank/DDBJ databases">
        <title>Fibrella sp. HMF5036 genome sequencing and assembly.</title>
        <authorList>
            <person name="Kang H."/>
            <person name="Kim H."/>
            <person name="Bae S."/>
            <person name="Joh K."/>
        </authorList>
    </citation>
    <scope>NUCLEOTIDE SEQUENCE [LARGE SCALE GENOMIC DNA]</scope>
    <source>
        <strain evidence="11 12">HMF5036</strain>
    </source>
</reference>
<evidence type="ECO:0000256" key="3">
    <source>
        <dbReference type="ARBA" id="ARBA00012737"/>
    </source>
</evidence>
<dbReference type="GO" id="GO:0006529">
    <property type="term" value="P:asparagine biosynthetic process"/>
    <property type="evidence" value="ECO:0007669"/>
    <property type="project" value="UniProtKB-KW"/>
</dbReference>
<evidence type="ECO:0000256" key="7">
    <source>
        <dbReference type="ARBA" id="ARBA00048741"/>
    </source>
</evidence>
<evidence type="ECO:0000256" key="9">
    <source>
        <dbReference type="PIRSR" id="PIRSR001589-2"/>
    </source>
</evidence>
<dbReference type="CDD" id="cd01991">
    <property type="entry name" value="Asn_synthase_B_C"/>
    <property type="match status" value="1"/>
</dbReference>
<dbReference type="InterPro" id="IPR029055">
    <property type="entry name" value="Ntn_hydrolases_N"/>
</dbReference>
<dbReference type="AlphaFoldDB" id="A0A939K1I9"/>
<keyword evidence="8" id="KW-0028">Amino-acid biosynthesis</keyword>
<gene>
    <name evidence="11" type="primary">asnB</name>
    <name evidence="11" type="ORF">J2I48_21315</name>
</gene>
<dbReference type="GO" id="GO:0004066">
    <property type="term" value="F:asparagine synthase (glutamine-hydrolyzing) activity"/>
    <property type="evidence" value="ECO:0007669"/>
    <property type="project" value="UniProtKB-EC"/>
</dbReference>
<comment type="similarity">
    <text evidence="2">Belongs to the asparagine synthetase family.</text>
</comment>
<keyword evidence="5 9" id="KW-0067">ATP-binding</keyword>
<dbReference type="PANTHER" id="PTHR43284">
    <property type="entry name" value="ASPARAGINE SYNTHETASE (GLUTAMINE-HYDROLYZING)"/>
    <property type="match status" value="1"/>
</dbReference>
<evidence type="ECO:0000256" key="8">
    <source>
        <dbReference type="PIRSR" id="PIRSR001589-1"/>
    </source>
</evidence>
<dbReference type="SUPFAM" id="SSF52402">
    <property type="entry name" value="Adenine nucleotide alpha hydrolases-like"/>
    <property type="match status" value="1"/>
</dbReference>
<dbReference type="EMBL" id="JAFMYU010000020">
    <property type="protein sequence ID" value="MBO0933563.1"/>
    <property type="molecule type" value="Genomic_DNA"/>
</dbReference>
<dbReference type="Proteomes" id="UP000664795">
    <property type="component" value="Unassembled WGS sequence"/>
</dbReference>
<feature type="active site" description="For GATase activity" evidence="8">
    <location>
        <position position="2"/>
    </location>
</feature>
<dbReference type="Pfam" id="PF13537">
    <property type="entry name" value="GATase_7"/>
    <property type="match status" value="1"/>
</dbReference>
<dbReference type="PROSITE" id="PS51278">
    <property type="entry name" value="GATASE_TYPE_2"/>
    <property type="match status" value="1"/>
</dbReference>
<dbReference type="Gene3D" id="3.60.20.10">
    <property type="entry name" value="Glutamine Phosphoribosylpyrophosphate, subunit 1, domain 1"/>
    <property type="match status" value="1"/>
</dbReference>
<keyword evidence="6 8" id="KW-0315">Glutamine amidotransferase</keyword>
<protein>
    <recommendedName>
        <fullName evidence="3">asparagine synthase (glutamine-hydrolyzing)</fullName>
        <ecNumber evidence="3">6.3.5.4</ecNumber>
    </recommendedName>
</protein>
<feature type="binding site" evidence="9">
    <location>
        <position position="98"/>
    </location>
    <ligand>
        <name>L-glutamine</name>
        <dbReference type="ChEBI" id="CHEBI:58359"/>
    </ligand>
</feature>
<dbReference type="InterPro" id="IPR014729">
    <property type="entry name" value="Rossmann-like_a/b/a_fold"/>
</dbReference>
<dbReference type="EC" id="6.3.5.4" evidence="3"/>
<evidence type="ECO:0000256" key="2">
    <source>
        <dbReference type="ARBA" id="ARBA00005752"/>
    </source>
</evidence>
<comment type="caution">
    <text evidence="11">The sequence shown here is derived from an EMBL/GenBank/DDBJ whole genome shotgun (WGS) entry which is preliminary data.</text>
</comment>
<organism evidence="11 12">
    <name type="scientific">Fibrella aquatilis</name>
    <dbReference type="NCBI Taxonomy" id="2817059"/>
    <lineage>
        <taxon>Bacteria</taxon>
        <taxon>Pseudomonadati</taxon>
        <taxon>Bacteroidota</taxon>
        <taxon>Cytophagia</taxon>
        <taxon>Cytophagales</taxon>
        <taxon>Spirosomataceae</taxon>
        <taxon>Fibrella</taxon>
    </lineage>
</organism>
<evidence type="ECO:0000256" key="1">
    <source>
        <dbReference type="ARBA" id="ARBA00005187"/>
    </source>
</evidence>
<evidence type="ECO:0000259" key="10">
    <source>
        <dbReference type="PROSITE" id="PS51278"/>
    </source>
</evidence>
<comment type="pathway">
    <text evidence="1">Amino-acid biosynthesis; L-asparagine biosynthesis; L-asparagine from L-aspartate (L-Gln route): step 1/1.</text>
</comment>
<keyword evidence="8" id="KW-0061">Asparagine biosynthesis</keyword>
<dbReference type="Pfam" id="PF00733">
    <property type="entry name" value="Asn_synthase"/>
    <property type="match status" value="1"/>
</dbReference>
<evidence type="ECO:0000256" key="5">
    <source>
        <dbReference type="ARBA" id="ARBA00022840"/>
    </source>
</evidence>
<keyword evidence="11" id="KW-0436">Ligase</keyword>
<feature type="domain" description="Glutamine amidotransferase type-2" evidence="10">
    <location>
        <begin position="2"/>
        <end position="211"/>
    </location>
</feature>
<dbReference type="NCBIfam" id="TIGR01536">
    <property type="entry name" value="asn_synth_AEB"/>
    <property type="match status" value="1"/>
</dbReference>
<feature type="binding site" evidence="9">
    <location>
        <begin position="362"/>
        <end position="363"/>
    </location>
    <ligand>
        <name>ATP</name>
        <dbReference type="ChEBI" id="CHEBI:30616"/>
    </ligand>
</feature>
<dbReference type="PIRSF" id="PIRSF001589">
    <property type="entry name" value="Asn_synthetase_glu-h"/>
    <property type="match status" value="1"/>
</dbReference>
<dbReference type="CDD" id="cd00712">
    <property type="entry name" value="AsnB"/>
    <property type="match status" value="1"/>
</dbReference>
<dbReference type="SUPFAM" id="SSF56235">
    <property type="entry name" value="N-terminal nucleophile aminohydrolases (Ntn hydrolases)"/>
    <property type="match status" value="1"/>
</dbReference>
<comment type="catalytic activity">
    <reaction evidence="7">
        <text>L-aspartate + L-glutamine + ATP + H2O = L-asparagine + L-glutamate + AMP + diphosphate + H(+)</text>
        <dbReference type="Rhea" id="RHEA:12228"/>
        <dbReference type="ChEBI" id="CHEBI:15377"/>
        <dbReference type="ChEBI" id="CHEBI:15378"/>
        <dbReference type="ChEBI" id="CHEBI:29985"/>
        <dbReference type="ChEBI" id="CHEBI:29991"/>
        <dbReference type="ChEBI" id="CHEBI:30616"/>
        <dbReference type="ChEBI" id="CHEBI:33019"/>
        <dbReference type="ChEBI" id="CHEBI:58048"/>
        <dbReference type="ChEBI" id="CHEBI:58359"/>
        <dbReference type="ChEBI" id="CHEBI:456215"/>
        <dbReference type="EC" id="6.3.5.4"/>
    </reaction>
</comment>
<keyword evidence="4 9" id="KW-0547">Nucleotide-binding</keyword>
<dbReference type="InterPro" id="IPR017932">
    <property type="entry name" value="GATase_2_dom"/>
</dbReference>
<keyword evidence="12" id="KW-1185">Reference proteome</keyword>
<name>A0A939K1I9_9BACT</name>
<proteinExistence type="inferred from homology"/>
<evidence type="ECO:0000313" key="11">
    <source>
        <dbReference type="EMBL" id="MBO0933563.1"/>
    </source>
</evidence>
<accession>A0A939K1I9</accession>
<dbReference type="InterPro" id="IPR051786">
    <property type="entry name" value="ASN_synthetase/amidase"/>
</dbReference>
<dbReference type="GO" id="GO:0005829">
    <property type="term" value="C:cytosol"/>
    <property type="evidence" value="ECO:0007669"/>
    <property type="project" value="TreeGrafter"/>
</dbReference>
<dbReference type="Gene3D" id="3.40.50.620">
    <property type="entry name" value="HUPs"/>
    <property type="match status" value="1"/>
</dbReference>
<feature type="binding site" evidence="9">
    <location>
        <position position="290"/>
    </location>
    <ligand>
        <name>ATP</name>
        <dbReference type="ChEBI" id="CHEBI:30616"/>
    </ligand>
</feature>
<evidence type="ECO:0000313" key="12">
    <source>
        <dbReference type="Proteomes" id="UP000664795"/>
    </source>
</evidence>